<dbReference type="InterPro" id="IPR012334">
    <property type="entry name" value="Pectin_lyas_fold"/>
</dbReference>
<evidence type="ECO:0000313" key="4">
    <source>
        <dbReference type="Proteomes" id="UP000294850"/>
    </source>
</evidence>
<dbReference type="OrthoDB" id="8901262at2"/>
<reference evidence="3 4" key="1">
    <citation type="submission" date="2019-03" db="EMBL/GenBank/DDBJ databases">
        <title>Dyadobacter AR-3-6 sp. nov., isolated from arctic soil.</title>
        <authorList>
            <person name="Chaudhary D.K."/>
        </authorList>
    </citation>
    <scope>NUCLEOTIDE SEQUENCE [LARGE SCALE GENOMIC DNA]</scope>
    <source>
        <strain evidence="3 4">AR-3-6</strain>
    </source>
</reference>
<dbReference type="Pfam" id="PF18962">
    <property type="entry name" value="Por_Secre_tail"/>
    <property type="match status" value="1"/>
</dbReference>
<sequence length="1674" mass="176324">MFDALVLKSIKLNMKKTSIATLLNFFLLGILLFRVSAVSFAAGYPTKKLTGKASAVLFPGPDVNGVLYVKKGSAGTGESWGNALGELADALKMAKNDLSIKQIWIAKGKYKPLYSPEDGQNFADSTQILHGGKNHRWRSFLLVKDVKLYGGFDPDNGITDLSHNRLLPTRTLNVTQGQGTVLSGDFSNNDLVTGSGASLSFSNNGENAAQVIVAAGDLGDALMDGVSITGGMSESGTYLANGVSINRENGGGLHLASSALTLRHVSLYVNGAGTGGGIYAVGSSLTIQNALMKLNWASYSGAAMTIESSSALVSQAICTGNRTGQYGAVMSAKTNSSIAFNLSTFDNNAASSGGSVAFSAGNSTIGIINSIAWSNGSAALAKENNASTFTVAYCIIQGGFAGGTGIMDNDPLFVSAATGNFRLKPGSPAIGTGKNDLVPSDITTDLDGDSRIYGAGNVDLGAYEYRLTADQLPTESGVLFVKKGSTGTGSSWLDPLGELADALKIAKNDPAVRQIWISKGVYKPLYSPVDGANFADSATLGINHTSRSFLLVKDVKIYGDFDPDNGIVRLSQQRALPTGIPVNAPGEGTILSGDFSNNDVITGSGASLNFSNYGENANQVVVSAGDVGTALLDGIVIRGGSAGSNTQYVANGKTITRQSGGGLFAVESAPTLNNLRFYANSAGSGGAFFVKDAAALAVSNCIFSLNWSSSNGAAFYTSASSLAISNTVFSGNRVAGQGAAIYGTGSSCNIAQTTFTGNDGGGTILIAASSSLTMANSIIWDNQSSIALLGGSTASVSYSVVQFGQAGTGNLDIDPLFENASAGDYRLKSASQAVNSGANSLLPAGLMQDLAGEPRIYRVGRVDMGAYELQESVFEKGTGDILYVKKGSGGSGSSWDDALSELADALMAAQKLGDVKEIRVAKGTYKPMFSPDDALNFADSAALVKLNRSHIGRSFRLLSGVKLYGGFDPDNGITDLTHDRIMPNLKLADLGNEIKGTILSGDFNNDDIVTGSGETLGFVNYDDNAASVTIATDLPATSVLDGFTVRGGRGRNPGNGLGGGMYSNSSKMTINNVCFYGNTADQGGAVYMEDSYNNFTDVAFYKNDSEYGGALLQYTESTSVRFNMSRITVAENKGGEAFGVVGIHGPVTISESTFYENAAGKFTLLLAGFGNTIVQNSLFYQNPGGGIKLDNYNSIGWPNDMRIINTTIVDNGGYGFWCENSNQARVINTISQNNTFGNTNEWGNVTVINSIMQSMFGVTGDGTNSRDIDPVFVDRAAGDYRLLPCSPAINSGSNTWVTIANVVDLAGNTRKYGDGVVDIGAYEYQGDALTGVDLLAENGNEASVIVSGSTKLIASSSACRVLATVQPGGTQPVSGIINGKVWVDAVANSTYVRRHYQIKPDQNAAAATARVTLYFTQADFDNFNLSNSAKLPQNPDDLEGIGHLIIEKRNGESSDGSGLPNTYSGTAQNITEAEVKWKDDTQLWEVSFDVTGFSGFFVKTVSSPLPVRWISFEGKINDQNQALLSWKADETNADRYEIQRSSDAKTFRPFVEIKAKGNGVSAYTVTDPIQVYGQTYYRIRQIDTDGKYSFSRMISVAGPENSGILVYPNPFLDLLNVKVDKHNIGSTMSLINSSGNKLKEIELRSETTQIWLDGLKSGLYLIQLNDDTVKVIKK</sequence>
<feature type="domain" description="Right handed beta helix" evidence="1">
    <location>
        <begin position="634"/>
        <end position="796"/>
    </location>
</feature>
<dbReference type="Gene3D" id="2.60.40.10">
    <property type="entry name" value="Immunoglobulins"/>
    <property type="match status" value="1"/>
</dbReference>
<dbReference type="Gene3D" id="2.160.20.10">
    <property type="entry name" value="Single-stranded right-handed beta-helix, Pectin lyase-like"/>
    <property type="match status" value="3"/>
</dbReference>
<dbReference type="Proteomes" id="UP000294850">
    <property type="component" value="Unassembled WGS sequence"/>
</dbReference>
<dbReference type="InterPro" id="IPR006626">
    <property type="entry name" value="PbH1"/>
</dbReference>
<proteinExistence type="predicted"/>
<dbReference type="InterPro" id="IPR026444">
    <property type="entry name" value="Secre_tail"/>
</dbReference>
<dbReference type="Pfam" id="PF13229">
    <property type="entry name" value="Beta_helix"/>
    <property type="match status" value="2"/>
</dbReference>
<evidence type="ECO:0000313" key="3">
    <source>
        <dbReference type="EMBL" id="TDE17269.1"/>
    </source>
</evidence>
<evidence type="ECO:0000259" key="2">
    <source>
        <dbReference type="Pfam" id="PF18962"/>
    </source>
</evidence>
<accession>A0A4R5DSE8</accession>
<name>A0A4R5DSE8_9BACT</name>
<dbReference type="NCBIfam" id="TIGR04183">
    <property type="entry name" value="Por_Secre_tail"/>
    <property type="match status" value="1"/>
</dbReference>
<dbReference type="InterPro" id="IPR011050">
    <property type="entry name" value="Pectin_lyase_fold/virulence"/>
</dbReference>
<dbReference type="InterPro" id="IPR013783">
    <property type="entry name" value="Ig-like_fold"/>
</dbReference>
<dbReference type="InterPro" id="IPR059226">
    <property type="entry name" value="Choice_anch_Q_dom"/>
</dbReference>
<dbReference type="SMART" id="SM00710">
    <property type="entry name" value="PbH1"/>
    <property type="match status" value="6"/>
</dbReference>
<protein>
    <submittedName>
        <fullName evidence="3">T9SS type A sorting domain-containing protein</fullName>
    </submittedName>
</protein>
<keyword evidence="4" id="KW-1185">Reference proteome</keyword>
<dbReference type="PANTHER" id="PTHR11319:SF35">
    <property type="entry name" value="OUTER MEMBRANE PROTEIN PMPC-RELATED"/>
    <property type="match status" value="1"/>
</dbReference>
<comment type="caution">
    <text evidence="3">The sequence shown here is derived from an EMBL/GenBank/DDBJ whole genome shotgun (WGS) entry which is preliminary data.</text>
</comment>
<feature type="domain" description="Secretion system C-terminal sorting" evidence="2">
    <location>
        <begin position="1606"/>
        <end position="1674"/>
    </location>
</feature>
<dbReference type="SUPFAM" id="SSF51126">
    <property type="entry name" value="Pectin lyase-like"/>
    <property type="match status" value="3"/>
</dbReference>
<dbReference type="EMBL" id="SMFL01000002">
    <property type="protein sequence ID" value="TDE17269.1"/>
    <property type="molecule type" value="Genomic_DNA"/>
</dbReference>
<organism evidence="3 4">
    <name type="scientific">Dyadobacter psychrotolerans</name>
    <dbReference type="NCBI Taxonomy" id="2541721"/>
    <lineage>
        <taxon>Bacteria</taxon>
        <taxon>Pseudomonadati</taxon>
        <taxon>Bacteroidota</taxon>
        <taxon>Cytophagia</taxon>
        <taxon>Cytophagales</taxon>
        <taxon>Spirosomataceae</taxon>
        <taxon>Dyadobacter</taxon>
    </lineage>
</organism>
<dbReference type="PANTHER" id="PTHR11319">
    <property type="entry name" value="G PROTEIN-COUPLED RECEPTOR-RELATED"/>
    <property type="match status" value="1"/>
</dbReference>
<gene>
    <name evidence="3" type="ORF">E0F88_05080</name>
</gene>
<feature type="domain" description="Right handed beta helix" evidence="1">
    <location>
        <begin position="1085"/>
        <end position="1239"/>
    </location>
</feature>
<evidence type="ECO:0000259" key="1">
    <source>
        <dbReference type="Pfam" id="PF13229"/>
    </source>
</evidence>
<dbReference type="InterPro" id="IPR039448">
    <property type="entry name" value="Beta_helix"/>
</dbReference>
<dbReference type="NCBIfam" id="NF041518">
    <property type="entry name" value="choice_anch_Q"/>
    <property type="match status" value="2"/>
</dbReference>